<sequence>MNKHFSKKMVMSHYYSDEELKDMLKMPINRMLKWLESARRFVNKITPKETKKLQEKLLTEGW</sequence>
<name>A0A1F4Q2G3_UNCSA</name>
<reference evidence="1 2" key="1">
    <citation type="journal article" date="2016" name="Nat. Commun.">
        <title>Thousands of microbial genomes shed light on interconnected biogeochemical processes in an aquifer system.</title>
        <authorList>
            <person name="Anantharaman K."/>
            <person name="Brown C.T."/>
            <person name="Hug L.A."/>
            <person name="Sharon I."/>
            <person name="Castelle C.J."/>
            <person name="Probst A.J."/>
            <person name="Thomas B.C."/>
            <person name="Singh A."/>
            <person name="Wilkins M.J."/>
            <person name="Karaoz U."/>
            <person name="Brodie E.L."/>
            <person name="Williams K.H."/>
            <person name="Hubbard S.S."/>
            <person name="Banfield J.F."/>
        </authorList>
    </citation>
    <scope>NUCLEOTIDE SEQUENCE [LARGE SCALE GENOMIC DNA]</scope>
</reference>
<gene>
    <name evidence="1" type="ORF">A2625_04850</name>
</gene>
<dbReference type="EMBL" id="METM01000015">
    <property type="protein sequence ID" value="OGB90121.1"/>
    <property type="molecule type" value="Genomic_DNA"/>
</dbReference>
<evidence type="ECO:0000313" key="2">
    <source>
        <dbReference type="Proteomes" id="UP000178724"/>
    </source>
</evidence>
<protein>
    <submittedName>
        <fullName evidence="1">Uncharacterized protein</fullName>
    </submittedName>
</protein>
<organism evidence="1 2">
    <name type="scientific">candidate division WOR-1 bacterium RIFCSPHIGHO2_01_FULL_53_15</name>
    <dbReference type="NCBI Taxonomy" id="1802564"/>
    <lineage>
        <taxon>Bacteria</taxon>
        <taxon>Bacillati</taxon>
        <taxon>Saganbacteria</taxon>
    </lineage>
</organism>
<comment type="caution">
    <text evidence="1">The sequence shown here is derived from an EMBL/GenBank/DDBJ whole genome shotgun (WGS) entry which is preliminary data.</text>
</comment>
<evidence type="ECO:0000313" key="1">
    <source>
        <dbReference type="EMBL" id="OGB90121.1"/>
    </source>
</evidence>
<proteinExistence type="predicted"/>
<dbReference type="AlphaFoldDB" id="A0A1F4Q2G3"/>
<accession>A0A1F4Q2G3</accession>
<dbReference type="Proteomes" id="UP000178724">
    <property type="component" value="Unassembled WGS sequence"/>
</dbReference>